<reference evidence="3" key="1">
    <citation type="submission" date="2017-02" db="UniProtKB">
        <authorList>
            <consortium name="WormBaseParasite"/>
        </authorList>
    </citation>
    <scope>IDENTIFICATION</scope>
</reference>
<evidence type="ECO:0000313" key="1">
    <source>
        <dbReference type="EMBL" id="VDO25280.1"/>
    </source>
</evidence>
<proteinExistence type="predicted"/>
<reference evidence="1 2" key="2">
    <citation type="submission" date="2018-11" db="EMBL/GenBank/DDBJ databases">
        <authorList>
            <consortium name="Pathogen Informatics"/>
        </authorList>
    </citation>
    <scope>NUCLEOTIDE SEQUENCE [LARGE SCALE GENOMIC DNA]</scope>
    <source>
        <strain evidence="1 2">MHpl1</strain>
    </source>
</reference>
<dbReference type="WBParaSite" id="HPLM_0000522801-mRNA-1">
    <property type="protein sequence ID" value="HPLM_0000522801-mRNA-1"/>
    <property type="gene ID" value="HPLM_0000522801"/>
</dbReference>
<name>A0A0N4W5I5_HAEPC</name>
<dbReference type="AlphaFoldDB" id="A0A0N4W5I5"/>
<evidence type="ECO:0000313" key="3">
    <source>
        <dbReference type="WBParaSite" id="HPLM_0000522801-mRNA-1"/>
    </source>
</evidence>
<protein>
    <submittedName>
        <fullName evidence="1 3">Uncharacterized protein</fullName>
    </submittedName>
</protein>
<dbReference type="EMBL" id="UZAF01016304">
    <property type="protein sequence ID" value="VDO25280.1"/>
    <property type="molecule type" value="Genomic_DNA"/>
</dbReference>
<dbReference type="Proteomes" id="UP000268014">
    <property type="component" value="Unassembled WGS sequence"/>
</dbReference>
<sequence length="38" mass="4372">MHLSRGVVQKLLNVSGVPRFSASPFLYSNFQKFSRLLF</sequence>
<gene>
    <name evidence="1" type="ORF">HPLM_LOCUS5220</name>
</gene>
<accession>A0A0N4W5I5</accession>
<evidence type="ECO:0000313" key="2">
    <source>
        <dbReference type="Proteomes" id="UP000268014"/>
    </source>
</evidence>
<keyword evidence="2" id="KW-1185">Reference proteome</keyword>
<organism evidence="3">
    <name type="scientific">Haemonchus placei</name>
    <name type="common">Barber's pole worm</name>
    <dbReference type="NCBI Taxonomy" id="6290"/>
    <lineage>
        <taxon>Eukaryota</taxon>
        <taxon>Metazoa</taxon>
        <taxon>Ecdysozoa</taxon>
        <taxon>Nematoda</taxon>
        <taxon>Chromadorea</taxon>
        <taxon>Rhabditida</taxon>
        <taxon>Rhabditina</taxon>
        <taxon>Rhabditomorpha</taxon>
        <taxon>Strongyloidea</taxon>
        <taxon>Trichostrongylidae</taxon>
        <taxon>Haemonchus</taxon>
    </lineage>
</organism>